<accession>A0ABU0SAW9</accession>
<keyword evidence="4" id="KW-1133">Transmembrane helix</keyword>
<reference evidence="6 7" key="1">
    <citation type="submission" date="2023-07" db="EMBL/GenBank/DDBJ databases">
        <title>Comparative genomics of wheat-associated soil bacteria to identify genetic determinants of phenazine resistance.</title>
        <authorList>
            <person name="Mouncey N."/>
        </authorList>
    </citation>
    <scope>NUCLEOTIDE SEQUENCE [LARGE SCALE GENOMIC DNA]</scope>
    <source>
        <strain evidence="6 7">W4I11</strain>
    </source>
</reference>
<proteinExistence type="predicted"/>
<evidence type="ECO:0000313" key="7">
    <source>
        <dbReference type="Proteomes" id="UP001237780"/>
    </source>
</evidence>
<dbReference type="CDD" id="cd01949">
    <property type="entry name" value="GGDEF"/>
    <property type="match status" value="1"/>
</dbReference>
<name>A0ABU0SAW9_9HYPH</name>
<evidence type="ECO:0000256" key="4">
    <source>
        <dbReference type="SAM" id="Phobius"/>
    </source>
</evidence>
<evidence type="ECO:0000259" key="5">
    <source>
        <dbReference type="PROSITE" id="PS50887"/>
    </source>
</evidence>
<sequence>MSRILLKCLTITIVSVICSLLITGIIMHANDMHNAMGYVIATVCPVLISPILSFIVIRQSERLSRALEALRRVKEELEVTNAKLFEKSSRDSMTGLLNREAFFDHLDEVRTRQPCSLLIIDVDHFKKINDVHGHYVGDGALMAIARCITDCVGTDDSIGRIGGEEFGVYLATKENSRVTAVAEIIRAEVNRMDYRTPHSERVRLSVSIGGIVDISSGAVVDHFQTADRKLYEAKRNGRNCVFIQSGMKEAA</sequence>
<evidence type="ECO:0000256" key="2">
    <source>
        <dbReference type="ARBA" id="ARBA00034247"/>
    </source>
</evidence>
<keyword evidence="4" id="KW-0812">Transmembrane</keyword>
<feature type="coiled-coil region" evidence="3">
    <location>
        <begin position="56"/>
        <end position="87"/>
    </location>
</feature>
<dbReference type="Gene3D" id="3.30.70.270">
    <property type="match status" value="1"/>
</dbReference>
<dbReference type="PANTHER" id="PTHR45138">
    <property type="entry name" value="REGULATORY COMPONENTS OF SENSORY TRANSDUCTION SYSTEM"/>
    <property type="match status" value="1"/>
</dbReference>
<organism evidence="6 7">
    <name type="scientific">Phyllobacterium ifriqiyense</name>
    <dbReference type="NCBI Taxonomy" id="314238"/>
    <lineage>
        <taxon>Bacteria</taxon>
        <taxon>Pseudomonadati</taxon>
        <taxon>Pseudomonadota</taxon>
        <taxon>Alphaproteobacteria</taxon>
        <taxon>Hyphomicrobiales</taxon>
        <taxon>Phyllobacteriaceae</taxon>
        <taxon>Phyllobacterium</taxon>
    </lineage>
</organism>
<dbReference type="EMBL" id="JAUSZT010000003">
    <property type="protein sequence ID" value="MDQ0997910.1"/>
    <property type="molecule type" value="Genomic_DNA"/>
</dbReference>
<dbReference type="SMART" id="SM00267">
    <property type="entry name" value="GGDEF"/>
    <property type="match status" value="1"/>
</dbReference>
<dbReference type="InterPro" id="IPR000160">
    <property type="entry name" value="GGDEF_dom"/>
</dbReference>
<keyword evidence="7" id="KW-1185">Reference proteome</keyword>
<dbReference type="InterPro" id="IPR029787">
    <property type="entry name" value="Nucleotide_cyclase"/>
</dbReference>
<dbReference type="RefSeq" id="WP_307282332.1">
    <property type="nucleotide sequence ID" value="NZ_JAUSZT010000003.1"/>
</dbReference>
<keyword evidence="4" id="KW-0472">Membrane</keyword>
<dbReference type="EC" id="2.7.7.65" evidence="1"/>
<comment type="caution">
    <text evidence="6">The sequence shown here is derived from an EMBL/GenBank/DDBJ whole genome shotgun (WGS) entry which is preliminary data.</text>
</comment>
<evidence type="ECO:0000256" key="1">
    <source>
        <dbReference type="ARBA" id="ARBA00012528"/>
    </source>
</evidence>
<dbReference type="SUPFAM" id="SSF55073">
    <property type="entry name" value="Nucleotide cyclase"/>
    <property type="match status" value="1"/>
</dbReference>
<feature type="domain" description="GGDEF" evidence="5">
    <location>
        <begin position="113"/>
        <end position="246"/>
    </location>
</feature>
<dbReference type="InterPro" id="IPR050469">
    <property type="entry name" value="Diguanylate_Cyclase"/>
</dbReference>
<comment type="catalytic activity">
    <reaction evidence="2">
        <text>2 GTP = 3',3'-c-di-GMP + 2 diphosphate</text>
        <dbReference type="Rhea" id="RHEA:24898"/>
        <dbReference type="ChEBI" id="CHEBI:33019"/>
        <dbReference type="ChEBI" id="CHEBI:37565"/>
        <dbReference type="ChEBI" id="CHEBI:58805"/>
        <dbReference type="EC" id="2.7.7.65"/>
    </reaction>
</comment>
<feature type="transmembrane region" description="Helical" evidence="4">
    <location>
        <begin position="35"/>
        <end position="57"/>
    </location>
</feature>
<keyword evidence="3" id="KW-0175">Coiled coil</keyword>
<dbReference type="PROSITE" id="PS50887">
    <property type="entry name" value="GGDEF"/>
    <property type="match status" value="1"/>
</dbReference>
<evidence type="ECO:0000313" key="6">
    <source>
        <dbReference type="EMBL" id="MDQ0997910.1"/>
    </source>
</evidence>
<dbReference type="NCBIfam" id="TIGR00254">
    <property type="entry name" value="GGDEF"/>
    <property type="match status" value="1"/>
</dbReference>
<dbReference type="InterPro" id="IPR043128">
    <property type="entry name" value="Rev_trsase/Diguanyl_cyclase"/>
</dbReference>
<dbReference type="PANTHER" id="PTHR45138:SF9">
    <property type="entry name" value="DIGUANYLATE CYCLASE DGCM-RELATED"/>
    <property type="match status" value="1"/>
</dbReference>
<evidence type="ECO:0000256" key="3">
    <source>
        <dbReference type="SAM" id="Coils"/>
    </source>
</evidence>
<dbReference type="Pfam" id="PF00990">
    <property type="entry name" value="GGDEF"/>
    <property type="match status" value="1"/>
</dbReference>
<gene>
    <name evidence="6" type="ORF">QFZ34_003092</name>
</gene>
<protein>
    <recommendedName>
        <fullName evidence="1">diguanylate cyclase</fullName>
        <ecNumber evidence="1">2.7.7.65</ecNumber>
    </recommendedName>
</protein>
<dbReference type="Proteomes" id="UP001237780">
    <property type="component" value="Unassembled WGS sequence"/>
</dbReference>
<feature type="transmembrane region" description="Helical" evidence="4">
    <location>
        <begin position="9"/>
        <end position="29"/>
    </location>
</feature>